<reference evidence="1 2" key="1">
    <citation type="submission" date="2017-02" db="EMBL/GenBank/DDBJ databases">
        <authorList>
            <person name="Peterson S.W."/>
        </authorList>
    </citation>
    <scope>NUCLEOTIDE SEQUENCE [LARGE SCALE GENOMIC DNA]</scope>
    <source>
        <strain evidence="1 2">VKM Ac-2059</strain>
    </source>
</reference>
<organism evidence="1 2">
    <name type="scientific">Okibacterium fritillariae</name>
    <dbReference type="NCBI Taxonomy" id="123320"/>
    <lineage>
        <taxon>Bacteria</taxon>
        <taxon>Bacillati</taxon>
        <taxon>Actinomycetota</taxon>
        <taxon>Actinomycetes</taxon>
        <taxon>Micrococcales</taxon>
        <taxon>Microbacteriaceae</taxon>
        <taxon>Okibacterium</taxon>
    </lineage>
</organism>
<dbReference type="RefSeq" id="WP_143785353.1">
    <property type="nucleotide sequence ID" value="NZ_FUZP01000001.1"/>
</dbReference>
<dbReference type="EMBL" id="FUZP01000001">
    <property type="protein sequence ID" value="SKC50376.1"/>
    <property type="molecule type" value="Genomic_DNA"/>
</dbReference>
<name>A0A1T5JGB0_9MICO</name>
<evidence type="ECO:0000313" key="2">
    <source>
        <dbReference type="Proteomes" id="UP000190857"/>
    </source>
</evidence>
<accession>A0A1T5JGB0</accession>
<dbReference type="AlphaFoldDB" id="A0A1T5JGB0"/>
<dbReference type="OrthoDB" id="556502at2"/>
<gene>
    <name evidence="1" type="ORF">SAMN06309945_1515</name>
</gene>
<protein>
    <submittedName>
        <fullName evidence="1">Uncharacterized protein</fullName>
    </submittedName>
</protein>
<keyword evidence="2" id="KW-1185">Reference proteome</keyword>
<evidence type="ECO:0000313" key="1">
    <source>
        <dbReference type="EMBL" id="SKC50376.1"/>
    </source>
</evidence>
<proteinExistence type="predicted"/>
<dbReference type="Proteomes" id="UP000190857">
    <property type="component" value="Unassembled WGS sequence"/>
</dbReference>
<sequence>MPDFGPFSVDPAQVAALGGANFGQFVARLLATESAAHGMAGTALETTYLENVGDGGVDAGLRGATRTEWVPAGDSAWQFKAGDLGPAKCKEELEGATKAIETLRAGGSYRLVLGASLTSAKIASRRTKLVEAASGLGIADAEIKIELISGDQLARWIETYPALAVSPLLGGIGRRVLSYAEWSNSHPHDTIWTESPLRTPQVEGLHASLGTAASRIEGVSGLGKSRFALEALRGEQYEPLVIYAPAADQFPIDLLIQLRTQGRIGIVVIDECDRKEHEILASTLAINSPIRLVTIGEQGLGSTRSPILNLSVFGDEPMQELLRTNRANLSPEASRVVIQVAAGNIDYALKLAQVAIDGNAGSAGGLIAEDDLRAFFTDQLPDGQLFLASCALALFSRFGFDGEPAMEIDAIARGLGLSVDDLRGAAASLQRHGLLSKQGRYRSVGPHPVAVYLAARGWDEFGRKIVAELLPQLDSDLTERLFRRAADIGDLDAASPAMAAVLGSDGPLASLDAIADGDNSGLLTHFAVLAPEIVANRLADLISSASEDDLIHARGIRRDLVWALEKLAWHSRTFLVAANALLRLAKAENETYSNNASGTWVEFFGAILPGTAAAPTARMDYLRECASSVDPRVRQLVVRGADRALDAHESIMVSGEVQGGLVVEPRGRPETFGEVWTYRNEAIDVLASLTTDEVDAIATDATKQLVGSIHGLLETEANREHLGHKIATLSAEVISKARIEVESLRTLFVRVETEDGRPAALAAFNALLPPQSPTDRLRVLASTRSWDRGTDDLAEELVEIARQVDSADPGDTLAEVLRTDPELPSAYAIGRAIQLVGVEYAAGVAQLSEFVGTPNGEALIGFLHSLVNSGDSGAFDRYLDETDLAPVVALQYSVRGARTQAAAERVDRLVSEVSVVEAARVLFAWMHGADQAESARYLQQWERRIVSQADYNAAVDFAAMQLHGKTGPLPDLDAVIIELVPRRREYPDMGQESRDWSVLARRQIYASPLDLVRLLVDLVEADAVHAFTGSAENRLLQEAVSASGEEAWVELMNRLERGEWRLSFSAREWLGNAATVEAAARWVGGSVERARVLANVTSPGGATIAPVARYLIDTFGEDERVSSYLVGQFISGMWSGNESDRINSQIAEVQSWMAAPTPSANLRAWGRRLVANLEARLQAVIQEEEERGW</sequence>